<gene>
    <name evidence="2" type="ORF">ACFFJ3_03870</name>
</gene>
<accession>A0ABV6E9I6</accession>
<dbReference type="InterPro" id="IPR027417">
    <property type="entry name" value="P-loop_NTPase"/>
</dbReference>
<keyword evidence="2" id="KW-0067">ATP-binding</keyword>
<proteinExistence type="predicted"/>
<dbReference type="NCBIfam" id="NF009043">
    <property type="entry name" value="PRK12377.1"/>
    <property type="match status" value="1"/>
</dbReference>
<dbReference type="Pfam" id="PF01695">
    <property type="entry name" value="IstB_IS21"/>
    <property type="match status" value="1"/>
</dbReference>
<protein>
    <submittedName>
        <fullName evidence="2">ATP-binding protein</fullName>
    </submittedName>
</protein>
<evidence type="ECO:0000313" key="3">
    <source>
        <dbReference type="Proteomes" id="UP001589792"/>
    </source>
</evidence>
<comment type="caution">
    <text evidence="2">The sequence shown here is derived from an EMBL/GenBank/DDBJ whole genome shotgun (WGS) entry which is preliminary data.</text>
</comment>
<reference evidence="2 3" key="1">
    <citation type="submission" date="2024-09" db="EMBL/GenBank/DDBJ databases">
        <authorList>
            <person name="Sun Q."/>
            <person name="Mori K."/>
        </authorList>
    </citation>
    <scope>NUCLEOTIDE SEQUENCE [LARGE SCALE GENOMIC DNA]</scope>
    <source>
        <strain evidence="2 3">CCM 8626</strain>
    </source>
</reference>
<evidence type="ECO:0000259" key="1">
    <source>
        <dbReference type="Pfam" id="PF01695"/>
    </source>
</evidence>
<dbReference type="Proteomes" id="UP001589792">
    <property type="component" value="Unassembled WGS sequence"/>
</dbReference>
<dbReference type="Gene3D" id="3.40.50.300">
    <property type="entry name" value="P-loop containing nucleotide triphosphate hydrolases"/>
    <property type="match status" value="1"/>
</dbReference>
<dbReference type="RefSeq" id="WP_380673140.1">
    <property type="nucleotide sequence ID" value="NZ_CP173186.1"/>
</dbReference>
<keyword evidence="3" id="KW-1185">Reference proteome</keyword>
<name>A0ABV6E9I6_9GAMM</name>
<dbReference type="EMBL" id="JBHLXG010000003">
    <property type="protein sequence ID" value="MFC0225649.1"/>
    <property type="molecule type" value="Genomic_DNA"/>
</dbReference>
<sequence>MKTPETLLSRLQRIMPPGIEPKFRTADELLAWNRSEGEKRSAELVKENQRTRAERILGRSGICGLHRNCSFANYRVVNDGQRQALSRAKSYAQNFGMGFGSFVFSGGCGTGKNHLAAAIGNHLLKLGHTVLVVTVPDLMLRVRRCYDGGESESSLLDDLCKVDLLVIDEVGVQRETRAEWVILNQIIDRRLSSLKPVGVLTNLNAEELTNVLGARVMDRLTMDSGIWVSFTWGSYRKNVTHSRLTK</sequence>
<evidence type="ECO:0000313" key="2">
    <source>
        <dbReference type="EMBL" id="MFC0225649.1"/>
    </source>
</evidence>
<keyword evidence="2" id="KW-0547">Nucleotide-binding</keyword>
<feature type="domain" description="IstB-like ATP-binding" evidence="1">
    <location>
        <begin position="101"/>
        <end position="237"/>
    </location>
</feature>
<dbReference type="InterPro" id="IPR002611">
    <property type="entry name" value="IstB_ATP-bd"/>
</dbReference>
<dbReference type="CDD" id="cd00009">
    <property type="entry name" value="AAA"/>
    <property type="match status" value="1"/>
</dbReference>
<dbReference type="PIRSF" id="PIRSF003073">
    <property type="entry name" value="DNAC_TnpB_IstB"/>
    <property type="match status" value="1"/>
</dbReference>
<dbReference type="SUPFAM" id="SSF52540">
    <property type="entry name" value="P-loop containing nucleoside triphosphate hydrolases"/>
    <property type="match status" value="1"/>
</dbReference>
<dbReference type="PANTHER" id="PTHR30050">
    <property type="entry name" value="CHROMOSOMAL REPLICATION INITIATOR PROTEIN DNAA"/>
    <property type="match status" value="1"/>
</dbReference>
<dbReference type="InterPro" id="IPR028350">
    <property type="entry name" value="DNAC/IstB-like"/>
</dbReference>
<organism evidence="2 3">
    <name type="scientific">Serratia aquatilis</name>
    <dbReference type="NCBI Taxonomy" id="1737515"/>
    <lineage>
        <taxon>Bacteria</taxon>
        <taxon>Pseudomonadati</taxon>
        <taxon>Pseudomonadota</taxon>
        <taxon>Gammaproteobacteria</taxon>
        <taxon>Enterobacterales</taxon>
        <taxon>Yersiniaceae</taxon>
        <taxon>Serratia</taxon>
    </lineage>
</organism>
<dbReference type="GO" id="GO:0005524">
    <property type="term" value="F:ATP binding"/>
    <property type="evidence" value="ECO:0007669"/>
    <property type="project" value="UniProtKB-KW"/>
</dbReference>
<dbReference type="PANTHER" id="PTHR30050:SF4">
    <property type="entry name" value="ATP-BINDING PROTEIN RV3427C IN INSERTION SEQUENCE-RELATED"/>
    <property type="match status" value="1"/>
</dbReference>